<evidence type="ECO:0000259" key="12">
    <source>
        <dbReference type="Pfam" id="PF02768"/>
    </source>
</evidence>
<dbReference type="InterPro" id="IPR046938">
    <property type="entry name" value="DNA_clamp_sf"/>
</dbReference>
<sequence length="382" mass="42635">MKFSCTQENLYQGLQVVSHATSKNNTLPILNNVLLKIENKELKLLSTNLEIAVNATVRAKIEEVGEITAPAKLLLEYLSVCPPGKIDIELKGADIKIQTQNDNTLVKGVLSQDFPFVPPINKTISYGLSVQDFKQALQKVMFAVSKNEARPELCGVFMDFNSNKEGVLTLAATDSYRLAEKKMSLLGNFGDKQYNKEAQKVIVPGKTIQEVLRVISLFHEDEAQTPLEISIQDSQIVFSYGTVEIYSRLIEGKYPDYTQIIPHQFKTSTQIQVSEWIKRIKAASLFSNTGVQGVVFEFFGGNEQKVVISSVSGQTGEHTSSVLSKLDGENNKITLNYRYLLDGLMNLLVEEAELQIVSSESPCVLRPKGVEDYLYIIMPIRQ</sequence>
<dbReference type="SMART" id="SM00480">
    <property type="entry name" value="POL3Bc"/>
    <property type="match status" value="1"/>
</dbReference>
<dbReference type="InterPro" id="IPR022634">
    <property type="entry name" value="DNA_polIII_beta_N"/>
</dbReference>
<dbReference type="GO" id="GO:0006271">
    <property type="term" value="P:DNA strand elongation involved in DNA replication"/>
    <property type="evidence" value="ECO:0007669"/>
    <property type="project" value="TreeGrafter"/>
</dbReference>
<comment type="similarity">
    <text evidence="2 9">Belongs to the beta sliding clamp family.</text>
</comment>
<dbReference type="GO" id="GO:0003887">
    <property type="term" value="F:DNA-directed DNA polymerase activity"/>
    <property type="evidence" value="ECO:0007669"/>
    <property type="project" value="UniProtKB-UniRule"/>
</dbReference>
<dbReference type="GO" id="GO:0009360">
    <property type="term" value="C:DNA polymerase III complex"/>
    <property type="evidence" value="ECO:0007669"/>
    <property type="project" value="InterPro"/>
</dbReference>
<dbReference type="PIRSF" id="PIRSF000804">
    <property type="entry name" value="DNA_pol_III_b"/>
    <property type="match status" value="1"/>
</dbReference>
<keyword evidence="4 9" id="KW-0808">Transferase</keyword>
<evidence type="ECO:0000256" key="9">
    <source>
        <dbReference type="PIRNR" id="PIRNR000804"/>
    </source>
</evidence>
<dbReference type="GO" id="GO:0005737">
    <property type="term" value="C:cytoplasm"/>
    <property type="evidence" value="ECO:0007669"/>
    <property type="project" value="UniProtKB-SubCell"/>
</dbReference>
<comment type="caution">
    <text evidence="13">The sequence shown here is derived from an EMBL/GenBank/DDBJ whole genome shotgun (WGS) entry which is preliminary data.</text>
</comment>
<dbReference type="Proteomes" id="UP000034911">
    <property type="component" value="Unassembled WGS sequence"/>
</dbReference>
<dbReference type="GO" id="GO:0003677">
    <property type="term" value="F:DNA binding"/>
    <property type="evidence" value="ECO:0007669"/>
    <property type="project" value="UniProtKB-UniRule"/>
</dbReference>
<evidence type="ECO:0000313" key="14">
    <source>
        <dbReference type="Proteomes" id="UP000034911"/>
    </source>
</evidence>
<comment type="subcellular location">
    <subcellularLocation>
        <location evidence="1 9">Cytoplasm</location>
    </subcellularLocation>
</comment>
<dbReference type="InterPro" id="IPR022637">
    <property type="entry name" value="DNA_polIII_beta_cen"/>
</dbReference>
<keyword evidence="5 9" id="KW-0548">Nucleotidyltransferase</keyword>
<evidence type="ECO:0000256" key="2">
    <source>
        <dbReference type="ARBA" id="ARBA00010752"/>
    </source>
</evidence>
<feature type="domain" description="DNA polymerase III beta sliding clamp C-terminal" evidence="12">
    <location>
        <begin position="259"/>
        <end position="381"/>
    </location>
</feature>
<dbReference type="Gene3D" id="3.70.10.10">
    <property type="match status" value="1"/>
</dbReference>
<dbReference type="CDD" id="cd00140">
    <property type="entry name" value="beta_clamp"/>
    <property type="match status" value="1"/>
</dbReference>
<evidence type="ECO:0000256" key="6">
    <source>
        <dbReference type="ARBA" id="ARBA00022705"/>
    </source>
</evidence>
<evidence type="ECO:0000256" key="3">
    <source>
        <dbReference type="ARBA" id="ARBA00022490"/>
    </source>
</evidence>
<dbReference type="STRING" id="1619050.UX20_C0007G0025"/>
<dbReference type="EMBL" id="LCLH01000007">
    <property type="protein sequence ID" value="KKU14047.1"/>
    <property type="molecule type" value="Genomic_DNA"/>
</dbReference>
<dbReference type="SUPFAM" id="SSF55979">
    <property type="entry name" value="DNA clamp"/>
    <property type="match status" value="3"/>
</dbReference>
<keyword evidence="3 9" id="KW-0963">Cytoplasm</keyword>
<keyword evidence="6 9" id="KW-0235">DNA replication</keyword>
<dbReference type="NCBIfam" id="TIGR00663">
    <property type="entry name" value="dnan"/>
    <property type="match status" value="1"/>
</dbReference>
<comment type="function">
    <text evidence="9">Confers DNA tethering and processivity to DNA polymerases and other proteins. Acts as a clamp, forming a ring around DNA (a reaction catalyzed by the clamp-loading complex) which diffuses in an ATP-independent manner freely and bidirectionally along dsDNA. Initially characterized for its ability to contact the catalytic subunit of DNA polymerase III (Pol III), a complex, multichain enzyme responsible for most of the replicative synthesis in bacteria; Pol III exhibits 3'-5' exonuclease proofreading activity. The beta chain is required for initiation of replication as well as for processivity of DNA replication.</text>
</comment>
<comment type="subunit">
    <text evidence="9">Forms a ring-shaped head-to-tail homodimer around DNA.</text>
</comment>
<dbReference type="InterPro" id="IPR001001">
    <property type="entry name" value="DNA_polIII_beta"/>
</dbReference>
<evidence type="ECO:0000256" key="4">
    <source>
        <dbReference type="ARBA" id="ARBA00022679"/>
    </source>
</evidence>
<gene>
    <name evidence="13" type="ORF">UX20_C0007G0025</name>
</gene>
<evidence type="ECO:0000259" key="11">
    <source>
        <dbReference type="Pfam" id="PF02767"/>
    </source>
</evidence>
<evidence type="ECO:0000256" key="1">
    <source>
        <dbReference type="ARBA" id="ARBA00004496"/>
    </source>
</evidence>
<evidence type="ECO:0000256" key="7">
    <source>
        <dbReference type="ARBA" id="ARBA00022932"/>
    </source>
</evidence>
<evidence type="ECO:0000313" key="13">
    <source>
        <dbReference type="EMBL" id="KKU14047.1"/>
    </source>
</evidence>
<dbReference type="Pfam" id="PF02767">
    <property type="entry name" value="DNA_pol3_beta_2"/>
    <property type="match status" value="1"/>
</dbReference>
<proteinExistence type="inferred from homology"/>
<dbReference type="Gene3D" id="3.10.150.10">
    <property type="entry name" value="DNA Polymerase III, subunit A, domain 2"/>
    <property type="match status" value="1"/>
</dbReference>
<evidence type="ECO:0000259" key="10">
    <source>
        <dbReference type="Pfam" id="PF00712"/>
    </source>
</evidence>
<reference evidence="13 14" key="1">
    <citation type="journal article" date="2015" name="Nature">
        <title>rRNA introns, odd ribosomes, and small enigmatic genomes across a large radiation of phyla.</title>
        <authorList>
            <person name="Brown C.T."/>
            <person name="Hug L.A."/>
            <person name="Thomas B.C."/>
            <person name="Sharon I."/>
            <person name="Castelle C.J."/>
            <person name="Singh A."/>
            <person name="Wilkins M.J."/>
            <person name="Williams K.H."/>
            <person name="Banfield J.F."/>
        </authorList>
    </citation>
    <scope>NUCLEOTIDE SEQUENCE [LARGE SCALE GENOMIC DNA]</scope>
</reference>
<evidence type="ECO:0000256" key="5">
    <source>
        <dbReference type="ARBA" id="ARBA00022695"/>
    </source>
</evidence>
<dbReference type="PANTHER" id="PTHR30478:SF0">
    <property type="entry name" value="BETA SLIDING CLAMP"/>
    <property type="match status" value="1"/>
</dbReference>
<accession>A0A0G1N122</accession>
<dbReference type="AlphaFoldDB" id="A0A0G1N122"/>
<dbReference type="Pfam" id="PF00712">
    <property type="entry name" value="DNA_pol3_beta"/>
    <property type="match status" value="1"/>
</dbReference>
<feature type="domain" description="DNA polymerase III beta sliding clamp central" evidence="11">
    <location>
        <begin position="129"/>
        <end position="256"/>
    </location>
</feature>
<dbReference type="GO" id="GO:0008408">
    <property type="term" value="F:3'-5' exonuclease activity"/>
    <property type="evidence" value="ECO:0007669"/>
    <property type="project" value="InterPro"/>
</dbReference>
<evidence type="ECO:0000256" key="8">
    <source>
        <dbReference type="ARBA" id="ARBA00023125"/>
    </source>
</evidence>
<protein>
    <recommendedName>
        <fullName evidence="9">Beta sliding clamp</fullName>
    </recommendedName>
</protein>
<keyword evidence="7 9" id="KW-0239">DNA-directed DNA polymerase</keyword>
<organism evidence="13 14">
    <name type="scientific">Candidatus Magasanikbacteria bacterium GW2011_GWC2_45_8</name>
    <dbReference type="NCBI Taxonomy" id="1619050"/>
    <lineage>
        <taxon>Bacteria</taxon>
        <taxon>Candidatus Magasanikiibacteriota</taxon>
    </lineage>
</organism>
<dbReference type="InterPro" id="IPR022635">
    <property type="entry name" value="DNA_polIII_beta_C"/>
</dbReference>
<dbReference type="Pfam" id="PF02768">
    <property type="entry name" value="DNA_pol3_beta_3"/>
    <property type="match status" value="1"/>
</dbReference>
<feature type="domain" description="DNA polymerase III beta sliding clamp N-terminal" evidence="10">
    <location>
        <begin position="1"/>
        <end position="117"/>
    </location>
</feature>
<dbReference type="PANTHER" id="PTHR30478">
    <property type="entry name" value="DNA POLYMERASE III SUBUNIT BETA"/>
    <property type="match status" value="1"/>
</dbReference>
<keyword evidence="8" id="KW-0238">DNA-binding</keyword>
<name>A0A0G1N122_9BACT</name>